<dbReference type="Proteomes" id="UP000000466">
    <property type="component" value="Chromosome"/>
</dbReference>
<proteinExistence type="predicted"/>
<protein>
    <submittedName>
        <fullName evidence="3">Potassium channel protein</fullName>
    </submittedName>
</protein>
<dbReference type="Gene3D" id="1.10.287.70">
    <property type="match status" value="1"/>
</dbReference>
<accession>K4KK17</accession>
<keyword evidence="1" id="KW-0812">Transmembrane</keyword>
<feature type="domain" description="Potassium channel" evidence="2">
    <location>
        <begin position="24"/>
        <end position="92"/>
    </location>
</feature>
<evidence type="ECO:0000313" key="4">
    <source>
        <dbReference type="Proteomes" id="UP000000466"/>
    </source>
</evidence>
<sequence length="109" mass="11820">MGLARSIYGALKHDDDFLALLVSLVICLSGGTVFYTLAEGWPWLDALYFCVMTVATIGSDLSPATPVAKVFTMVYLFTGVGLFYGVVFKILVQIVQRNSIANAIKGVHK</sequence>
<feature type="transmembrane region" description="Helical" evidence="1">
    <location>
        <begin position="17"/>
        <end position="37"/>
    </location>
</feature>
<keyword evidence="3" id="KW-0813">Transport</keyword>
<dbReference type="AlphaFoldDB" id="K4KK17"/>
<evidence type="ECO:0000259" key="2">
    <source>
        <dbReference type="Pfam" id="PF07885"/>
    </source>
</evidence>
<name>K4KK17_SIMAS</name>
<dbReference type="Pfam" id="PF07885">
    <property type="entry name" value="Ion_trans_2"/>
    <property type="match status" value="1"/>
</dbReference>
<evidence type="ECO:0000313" key="3">
    <source>
        <dbReference type="EMBL" id="AFU99341.2"/>
    </source>
</evidence>
<dbReference type="STRING" id="1117647.M5M_10810"/>
<dbReference type="SUPFAM" id="SSF81324">
    <property type="entry name" value="Voltage-gated potassium channels"/>
    <property type="match status" value="1"/>
</dbReference>
<keyword evidence="1" id="KW-0472">Membrane</keyword>
<dbReference type="EMBL" id="CP003746">
    <property type="protein sequence ID" value="AFU99341.2"/>
    <property type="molecule type" value="Genomic_DNA"/>
</dbReference>
<keyword evidence="1" id="KW-1133">Transmembrane helix</keyword>
<dbReference type="HOGENOM" id="CLU_141475_0_0_6"/>
<feature type="transmembrane region" description="Helical" evidence="1">
    <location>
        <begin position="70"/>
        <end position="92"/>
    </location>
</feature>
<organism evidence="3 4">
    <name type="scientific">Simiduia agarivorans (strain DSM 21679 / JCM 13881 / BCRC 17597 / SA1)</name>
    <dbReference type="NCBI Taxonomy" id="1117647"/>
    <lineage>
        <taxon>Bacteria</taxon>
        <taxon>Pseudomonadati</taxon>
        <taxon>Pseudomonadota</taxon>
        <taxon>Gammaproteobacteria</taxon>
        <taxon>Cellvibrionales</taxon>
        <taxon>Cellvibrionaceae</taxon>
        <taxon>Simiduia</taxon>
    </lineage>
</organism>
<evidence type="ECO:0000256" key="1">
    <source>
        <dbReference type="SAM" id="Phobius"/>
    </source>
</evidence>
<dbReference type="GO" id="GO:0034220">
    <property type="term" value="P:monoatomic ion transmembrane transport"/>
    <property type="evidence" value="ECO:0007669"/>
    <property type="project" value="UniProtKB-KW"/>
</dbReference>
<dbReference type="KEGG" id="saga:M5M_10810"/>
<keyword evidence="3" id="KW-0406">Ion transport</keyword>
<dbReference type="InterPro" id="IPR013099">
    <property type="entry name" value="K_chnl_dom"/>
</dbReference>
<keyword evidence="4" id="KW-1185">Reference proteome</keyword>
<gene>
    <name evidence="3" type="ordered locus">M5M_10810</name>
</gene>
<reference evidence="3 4" key="1">
    <citation type="journal article" date="2013" name="Genome Announc.">
        <title>Complete genome sequence of Simiduia agarivorans SA1(T), a marine bacterium able to degrade a variety of polysaccharides.</title>
        <authorList>
            <person name="Lin S.Y."/>
            <person name="Shieh W.Y."/>
            <person name="Chen J.S."/>
            <person name="Tang S.L."/>
        </authorList>
    </citation>
    <scope>NUCLEOTIDE SEQUENCE [LARGE SCALE GENOMIC DNA]</scope>
    <source>
        <strain evidence="4">DSM 21679 / JCM 13881 / BCRC 17597 / SA1</strain>
    </source>
</reference>
<keyword evidence="3" id="KW-0407">Ion channel</keyword>